<evidence type="ECO:0000256" key="3">
    <source>
        <dbReference type="ARBA" id="ARBA00023274"/>
    </source>
</evidence>
<dbReference type="EMBL" id="OZ020097">
    <property type="protein sequence ID" value="CAK9269159.1"/>
    <property type="molecule type" value="Genomic_DNA"/>
</dbReference>
<reference evidence="4 5" key="1">
    <citation type="submission" date="2024-02" db="EMBL/GenBank/DDBJ databases">
        <authorList>
            <consortium name="ELIXIR-Norway"/>
            <consortium name="Elixir Norway"/>
        </authorList>
    </citation>
    <scope>NUCLEOTIDE SEQUENCE [LARGE SCALE GENOMIC DNA]</scope>
</reference>
<dbReference type="Gene3D" id="3.40.50.790">
    <property type="match status" value="1"/>
</dbReference>
<dbReference type="SUPFAM" id="SSF56808">
    <property type="entry name" value="Ribosomal protein L1"/>
    <property type="match status" value="1"/>
</dbReference>
<dbReference type="PANTHER" id="PTHR36427:SF3">
    <property type="entry name" value="LARGE RIBOSOMAL SUBUNIT PROTEIN UL1M"/>
    <property type="match status" value="1"/>
</dbReference>
<dbReference type="InterPro" id="IPR016095">
    <property type="entry name" value="Ribosomal_uL1_3-a/b-sand"/>
</dbReference>
<protein>
    <submittedName>
        <fullName evidence="4">Uncharacterized protein</fullName>
    </submittedName>
</protein>
<gene>
    <name evidence="4" type="ORF">CSSPJE1EN1_LOCUS14637</name>
</gene>
<keyword evidence="5" id="KW-1185">Reference proteome</keyword>
<organism evidence="4 5">
    <name type="scientific">Sphagnum jensenii</name>
    <dbReference type="NCBI Taxonomy" id="128206"/>
    <lineage>
        <taxon>Eukaryota</taxon>
        <taxon>Viridiplantae</taxon>
        <taxon>Streptophyta</taxon>
        <taxon>Embryophyta</taxon>
        <taxon>Bryophyta</taxon>
        <taxon>Sphagnophytina</taxon>
        <taxon>Sphagnopsida</taxon>
        <taxon>Sphagnales</taxon>
        <taxon>Sphagnaceae</taxon>
        <taxon>Sphagnum</taxon>
    </lineage>
</organism>
<name>A0ABP0WRZ7_9BRYO</name>
<dbReference type="InterPro" id="IPR023674">
    <property type="entry name" value="Ribosomal_uL1-like"/>
</dbReference>
<accession>A0ABP0WRZ7</accession>
<evidence type="ECO:0000256" key="1">
    <source>
        <dbReference type="ARBA" id="ARBA00010531"/>
    </source>
</evidence>
<dbReference type="Pfam" id="PF00687">
    <property type="entry name" value="Ribosomal_L1"/>
    <property type="match status" value="1"/>
</dbReference>
<evidence type="ECO:0000256" key="2">
    <source>
        <dbReference type="ARBA" id="ARBA00022980"/>
    </source>
</evidence>
<dbReference type="PANTHER" id="PTHR36427">
    <property type="entry name" value="54S RIBOSOMAL PROTEIN L1, MITOCHONDRIAL"/>
    <property type="match status" value="1"/>
</dbReference>
<keyword evidence="2" id="KW-0689">Ribosomal protein</keyword>
<comment type="similarity">
    <text evidence="1">Belongs to the universal ribosomal protein uL1 family.</text>
</comment>
<proteinExistence type="inferred from homology"/>
<dbReference type="Proteomes" id="UP001497444">
    <property type="component" value="Chromosome 2"/>
</dbReference>
<evidence type="ECO:0000313" key="5">
    <source>
        <dbReference type="Proteomes" id="UP001497444"/>
    </source>
</evidence>
<evidence type="ECO:0000313" key="4">
    <source>
        <dbReference type="EMBL" id="CAK9269159.1"/>
    </source>
</evidence>
<dbReference type="CDD" id="cd00403">
    <property type="entry name" value="Ribosomal_L1"/>
    <property type="match status" value="1"/>
</dbReference>
<dbReference type="InterPro" id="IPR028364">
    <property type="entry name" value="Ribosomal_uL1/biogenesis"/>
</dbReference>
<sequence length="131" mass="13953">MIRVAVLTQGEKQQEAKSAAADFVGEKDLIEEIAGGFIDFDKLIATPDMMPKAIGEFKAGKVEFQADKTGIVYVLFGKSDFPADDLLVNSVAVANFVDANKPTGANGLYWKTAHVCTTMGPSFGLNVSPPP</sequence>
<keyword evidence="3" id="KW-0687">Ribonucleoprotein</keyword>
<dbReference type="Gene3D" id="3.30.190.20">
    <property type="match status" value="1"/>
</dbReference>